<comment type="caution">
    <text evidence="7">The sequence shown here is derived from an EMBL/GenBank/DDBJ whole genome shotgun (WGS) entry which is preliminary data.</text>
</comment>
<keyword evidence="8" id="KW-1185">Reference proteome</keyword>
<gene>
    <name evidence="4" type="primary">hemA</name>
    <name evidence="7" type="ORF">H8S18_12625</name>
</gene>
<dbReference type="Pfam" id="PF01488">
    <property type="entry name" value="Shikimate_DH"/>
    <property type="match status" value="1"/>
</dbReference>
<feature type="binding site" evidence="4">
    <location>
        <begin position="184"/>
        <end position="189"/>
    </location>
    <ligand>
        <name>NADP(+)</name>
        <dbReference type="ChEBI" id="CHEBI:58349"/>
    </ligand>
</feature>
<dbReference type="SUPFAM" id="SSF51735">
    <property type="entry name" value="NAD(P)-binding Rossmann-fold domains"/>
    <property type="match status" value="1"/>
</dbReference>
<evidence type="ECO:0000256" key="1">
    <source>
        <dbReference type="ARBA" id="ARBA00022857"/>
    </source>
</evidence>
<evidence type="ECO:0000259" key="6">
    <source>
        <dbReference type="Pfam" id="PF05201"/>
    </source>
</evidence>
<feature type="binding site" evidence="4">
    <location>
        <begin position="49"/>
        <end position="52"/>
    </location>
    <ligand>
        <name>substrate</name>
    </ligand>
</feature>
<dbReference type="Proteomes" id="UP000606889">
    <property type="component" value="Unassembled WGS sequence"/>
</dbReference>
<dbReference type="Pfam" id="PF05201">
    <property type="entry name" value="GlutR_N"/>
    <property type="match status" value="1"/>
</dbReference>
<protein>
    <recommendedName>
        <fullName evidence="4">Glutamyl-tRNA reductase</fullName>
        <shortName evidence="4">GluTR</shortName>
        <ecNumber evidence="4">1.2.1.70</ecNumber>
    </recommendedName>
</protein>
<feature type="domain" description="Quinate/shikimate 5-dehydrogenase/glutamyl-tRNA reductase" evidence="5">
    <location>
        <begin position="177"/>
        <end position="291"/>
    </location>
</feature>
<dbReference type="HAMAP" id="MF_00087">
    <property type="entry name" value="Glu_tRNA_reductase"/>
    <property type="match status" value="1"/>
</dbReference>
<feature type="binding site" evidence="4">
    <location>
        <position position="117"/>
    </location>
    <ligand>
        <name>substrate</name>
    </ligand>
</feature>
<keyword evidence="1 4" id="KW-0521">NADP</keyword>
<name>A0ABR7EHA9_9FIRM</name>
<comment type="catalytic activity">
    <reaction evidence="4">
        <text>(S)-4-amino-5-oxopentanoate + tRNA(Glu) + NADP(+) = L-glutamyl-tRNA(Glu) + NADPH + H(+)</text>
        <dbReference type="Rhea" id="RHEA:12344"/>
        <dbReference type="Rhea" id="RHEA-COMP:9663"/>
        <dbReference type="Rhea" id="RHEA-COMP:9680"/>
        <dbReference type="ChEBI" id="CHEBI:15378"/>
        <dbReference type="ChEBI" id="CHEBI:57501"/>
        <dbReference type="ChEBI" id="CHEBI:57783"/>
        <dbReference type="ChEBI" id="CHEBI:58349"/>
        <dbReference type="ChEBI" id="CHEBI:78442"/>
        <dbReference type="ChEBI" id="CHEBI:78520"/>
        <dbReference type="EC" id="1.2.1.70"/>
    </reaction>
</comment>
<comment type="caution">
    <text evidence="4">Lacks conserved residue(s) required for the propagation of feature annotation.</text>
</comment>
<dbReference type="InterPro" id="IPR000343">
    <property type="entry name" value="4pyrrol_synth_GluRdtase"/>
</dbReference>
<dbReference type="InterPro" id="IPR006151">
    <property type="entry name" value="Shikm_DH/Glu-tRNA_Rdtase"/>
</dbReference>
<evidence type="ECO:0000256" key="2">
    <source>
        <dbReference type="ARBA" id="ARBA00023002"/>
    </source>
</evidence>
<proteinExistence type="inferred from homology"/>
<comment type="domain">
    <text evidence="4">Possesses an unusual extended V-shaped dimeric structure with each monomer consisting of three distinct domains arranged along a curved 'spinal' alpha-helix. The N-terminal catalytic domain specifically recognizes the glutamate moiety of the substrate. The second domain is the NADPH-binding domain, and the third C-terminal domain is responsible for dimerization.</text>
</comment>
<dbReference type="InterPro" id="IPR015895">
    <property type="entry name" value="4pyrrol_synth_GluRdtase_N"/>
</dbReference>
<dbReference type="EMBL" id="JACOON010000007">
    <property type="protein sequence ID" value="MBC5649185.1"/>
    <property type="molecule type" value="Genomic_DNA"/>
</dbReference>
<dbReference type="EC" id="1.2.1.70" evidence="4"/>
<feature type="domain" description="Glutamyl-tRNA reductase N-terminal" evidence="6">
    <location>
        <begin position="7"/>
        <end position="152"/>
    </location>
</feature>
<comment type="function">
    <text evidence="4">Catalyzes the NADPH-dependent reduction of glutamyl-tRNA(Glu) to glutamate 1-semialdehyde (GSA).</text>
</comment>
<evidence type="ECO:0000313" key="7">
    <source>
        <dbReference type="EMBL" id="MBC5649185.1"/>
    </source>
</evidence>
<evidence type="ECO:0000259" key="5">
    <source>
        <dbReference type="Pfam" id="PF01488"/>
    </source>
</evidence>
<accession>A0ABR7EHA9</accession>
<evidence type="ECO:0000256" key="4">
    <source>
        <dbReference type="HAMAP-Rule" id="MF_00087"/>
    </source>
</evidence>
<feature type="active site" description="Nucleophile" evidence="4">
    <location>
        <position position="50"/>
    </location>
</feature>
<keyword evidence="2 4" id="KW-0560">Oxidoreductase</keyword>
<organism evidence="7 8">
    <name type="scientific">Christensenella tenuis</name>
    <dbReference type="NCBI Taxonomy" id="2763033"/>
    <lineage>
        <taxon>Bacteria</taxon>
        <taxon>Bacillati</taxon>
        <taxon>Bacillota</taxon>
        <taxon>Clostridia</taxon>
        <taxon>Christensenellales</taxon>
        <taxon>Christensenellaceae</taxon>
        <taxon>Christensenella</taxon>
    </lineage>
</organism>
<dbReference type="Gene3D" id="3.30.460.30">
    <property type="entry name" value="Glutamyl-tRNA reductase, N-terminal domain"/>
    <property type="match status" value="1"/>
</dbReference>
<reference evidence="7 8" key="1">
    <citation type="submission" date="2020-08" db="EMBL/GenBank/DDBJ databases">
        <title>Genome public.</title>
        <authorList>
            <person name="Liu C."/>
            <person name="Sun Q."/>
        </authorList>
    </citation>
    <scope>NUCLEOTIDE SEQUENCE [LARGE SCALE GENOMIC DNA]</scope>
    <source>
        <strain evidence="7 8">NSJ-35</strain>
    </source>
</reference>
<comment type="similarity">
    <text evidence="4">Belongs to the glutamyl-tRNA reductase family.</text>
</comment>
<dbReference type="Gene3D" id="3.40.50.720">
    <property type="entry name" value="NAD(P)-binding Rossmann-like Domain"/>
    <property type="match status" value="1"/>
</dbReference>
<feature type="binding site" evidence="4">
    <location>
        <begin position="111"/>
        <end position="113"/>
    </location>
    <ligand>
        <name>substrate</name>
    </ligand>
</feature>
<dbReference type="InterPro" id="IPR036343">
    <property type="entry name" value="GluRdtase_N_sf"/>
</dbReference>
<feature type="binding site" evidence="4">
    <location>
        <position position="106"/>
    </location>
    <ligand>
        <name>substrate</name>
    </ligand>
</feature>
<evidence type="ECO:0000313" key="8">
    <source>
        <dbReference type="Proteomes" id="UP000606889"/>
    </source>
</evidence>
<comment type="miscellaneous">
    <text evidence="4">During catalysis, the active site Cys acts as a nucleophile attacking the alpha-carbonyl group of tRNA-bound glutamate with the formation of a thioester intermediate between enzyme and glutamate, and the concomitant release of tRNA(Glu). The thioester intermediate is finally reduced by direct hydride transfer from NADPH, to form the product GSA.</text>
</comment>
<sequence>MNIVMAGIDYRTAGIEIREKFSFTKKKLEAAYARILKNKSISGCIILSTCNRTEIYLSCTRGYRCNAFSVLCSAAEACEQENRKYARIESEDIFSYLCKLSCGIKSQIWGEDQIISQVKDALSFARGCNATDAYLEVLFRLAVTGAKKIKTTVKFSGENYGVCDNATKLIDSSLRRSGKILVIGNGEIGKLMALSLMKSGYDVTMTLRSYKKGKAILPEGVKTVDYAKRYGVMERFDCVVSGTLSPHFTIEKEPFAQLLHKPKILVDLAVPRDIEKRIGEIQGISLFDIDMIGKDIILESHAGKQEEIDLIVKKYKDDFEKWISYKEKMVI</sequence>
<keyword evidence="3 4" id="KW-0627">Porphyrin biosynthesis</keyword>
<dbReference type="SUPFAM" id="SSF69742">
    <property type="entry name" value="Glutamyl tRNA-reductase catalytic, N-terminal domain"/>
    <property type="match status" value="1"/>
</dbReference>
<evidence type="ECO:0000256" key="3">
    <source>
        <dbReference type="ARBA" id="ARBA00023244"/>
    </source>
</evidence>
<comment type="pathway">
    <text evidence="4">Porphyrin-containing compound metabolism; protoporphyrin-IX biosynthesis; 5-aminolevulinate from L-glutamyl-tRNA(Glu): step 1/2.</text>
</comment>
<comment type="subunit">
    <text evidence="4">Homodimer.</text>
</comment>
<dbReference type="PANTHER" id="PTHR43013:SF1">
    <property type="entry name" value="GLUTAMYL-TRNA REDUCTASE"/>
    <property type="match status" value="1"/>
</dbReference>
<dbReference type="InterPro" id="IPR036291">
    <property type="entry name" value="NAD(P)-bd_dom_sf"/>
</dbReference>
<dbReference type="PANTHER" id="PTHR43013">
    <property type="entry name" value="GLUTAMYL-TRNA REDUCTASE"/>
    <property type="match status" value="1"/>
</dbReference>